<evidence type="ECO:0000256" key="3">
    <source>
        <dbReference type="ARBA" id="ARBA00022741"/>
    </source>
</evidence>
<evidence type="ECO:0000313" key="7">
    <source>
        <dbReference type="EMBL" id="PPK32818.1"/>
    </source>
</evidence>
<dbReference type="OrthoDB" id="9784483at2"/>
<reference evidence="7 8" key="1">
    <citation type="submission" date="2018-02" db="EMBL/GenBank/DDBJ databases">
        <title>Draft genome sequences of four Legionella pneumophila clinical strains isolated in Ontario.</title>
        <authorList>
            <person name="Fortuna A."/>
            <person name="Ramnarine R."/>
            <person name="Li A."/>
            <person name="Frantz C."/>
            <person name="Mallo G."/>
        </authorList>
    </citation>
    <scope>NUCLEOTIDE SEQUENCE [LARGE SCALE GENOMIC DNA]</scope>
    <source>
        <strain evidence="7 8">LG61</strain>
    </source>
</reference>
<dbReference type="InterPro" id="IPR017927">
    <property type="entry name" value="FAD-bd_FR_type"/>
</dbReference>
<comment type="similarity">
    <text evidence="1">Belongs to the ferredoxin--NADP reductase type 1 family.</text>
</comment>
<evidence type="ECO:0000313" key="8">
    <source>
        <dbReference type="Proteomes" id="UP000239239"/>
    </source>
</evidence>
<dbReference type="CDD" id="cd06195">
    <property type="entry name" value="FNR1"/>
    <property type="match status" value="1"/>
</dbReference>
<dbReference type="AlphaFoldDB" id="A0A2S6F5V3"/>
<dbReference type="InterPro" id="IPR008333">
    <property type="entry name" value="Cbr1-like_FAD-bd_dom"/>
</dbReference>
<dbReference type="EMBL" id="PQWY01000004">
    <property type="protein sequence ID" value="PPK32818.1"/>
    <property type="molecule type" value="Genomic_DNA"/>
</dbReference>
<dbReference type="PRINTS" id="PR00410">
    <property type="entry name" value="PHEHYDRXLASE"/>
</dbReference>
<dbReference type="GO" id="GO:0000166">
    <property type="term" value="F:nucleotide binding"/>
    <property type="evidence" value="ECO:0007669"/>
    <property type="project" value="UniProtKB-KW"/>
</dbReference>
<evidence type="ECO:0000256" key="5">
    <source>
        <dbReference type="ARBA" id="ARBA00047776"/>
    </source>
</evidence>
<dbReference type="InterPro" id="IPR017938">
    <property type="entry name" value="Riboflavin_synthase-like_b-brl"/>
</dbReference>
<dbReference type="PROSITE" id="PS51384">
    <property type="entry name" value="FAD_FR"/>
    <property type="match status" value="1"/>
</dbReference>
<dbReference type="Proteomes" id="UP000239239">
    <property type="component" value="Unassembled WGS sequence"/>
</dbReference>
<comment type="caution">
    <text evidence="7">The sequence shown here is derived from an EMBL/GenBank/DDBJ whole genome shotgun (WGS) entry which is preliminary data.</text>
</comment>
<dbReference type="Pfam" id="PF00175">
    <property type="entry name" value="NAD_binding_1"/>
    <property type="match status" value="1"/>
</dbReference>
<dbReference type="PANTHER" id="PTHR47354">
    <property type="entry name" value="NADH OXIDOREDUCTASE HCR"/>
    <property type="match status" value="1"/>
</dbReference>
<comment type="cofactor">
    <cofactor evidence="4">
        <name>[2Fe-2S] cluster</name>
        <dbReference type="ChEBI" id="CHEBI:190135"/>
    </cofactor>
</comment>
<evidence type="ECO:0000259" key="6">
    <source>
        <dbReference type="PROSITE" id="PS51384"/>
    </source>
</evidence>
<dbReference type="InterPro" id="IPR001433">
    <property type="entry name" value="OxRdtase_FAD/NAD-bd"/>
</dbReference>
<name>A0A2S6F5V3_LEGPN</name>
<dbReference type="PRINTS" id="PR00371">
    <property type="entry name" value="FPNCR"/>
</dbReference>
<feature type="domain" description="FAD-binding FR-type" evidence="6">
    <location>
        <begin position="7"/>
        <end position="109"/>
    </location>
</feature>
<evidence type="ECO:0000256" key="2">
    <source>
        <dbReference type="ARBA" id="ARBA00013223"/>
    </source>
</evidence>
<dbReference type="GO" id="GO:0004324">
    <property type="term" value="F:ferredoxin-NADP+ reductase activity"/>
    <property type="evidence" value="ECO:0007669"/>
    <property type="project" value="UniProtKB-EC"/>
</dbReference>
<evidence type="ECO:0000256" key="4">
    <source>
        <dbReference type="ARBA" id="ARBA00034078"/>
    </source>
</evidence>
<dbReference type="Gene3D" id="3.40.50.80">
    <property type="entry name" value="Nucleotide-binding domain of ferredoxin-NADP reductase (FNR) module"/>
    <property type="match status" value="1"/>
</dbReference>
<evidence type="ECO:0000256" key="1">
    <source>
        <dbReference type="ARBA" id="ARBA00008312"/>
    </source>
</evidence>
<dbReference type="InterPro" id="IPR033892">
    <property type="entry name" value="FNR_bac"/>
</dbReference>
<dbReference type="SUPFAM" id="SSF63380">
    <property type="entry name" value="Riboflavin synthase domain-like"/>
    <property type="match status" value="1"/>
</dbReference>
<organism evidence="7 8">
    <name type="scientific">Legionella pneumophila</name>
    <dbReference type="NCBI Taxonomy" id="446"/>
    <lineage>
        <taxon>Bacteria</taxon>
        <taxon>Pseudomonadati</taxon>
        <taxon>Pseudomonadota</taxon>
        <taxon>Gammaproteobacteria</taxon>
        <taxon>Legionellales</taxon>
        <taxon>Legionellaceae</taxon>
        <taxon>Legionella</taxon>
    </lineage>
</organism>
<dbReference type="PANTHER" id="PTHR47354:SF5">
    <property type="entry name" value="PROTEIN RFBI"/>
    <property type="match status" value="1"/>
</dbReference>
<gene>
    <name evidence="7" type="ORF">C3928_03030</name>
</gene>
<accession>A0A2S6F5V3</accession>
<sequence length="248" mass="28702">MIFLMQINTFPITLEESFMISPKVKHFIFNCELSPPFEYLPGQFITIHFEHDGKNLKRSYSIANEPQQDNRIEFAAGYFEGGPGTELLYNLKPGDVININGPFGRLIFRDEIPGRYILVATSTGITPYRAMLNELGQRIEKHPDLQVVILQGVQRSEEILYPDDFRSFAKKYPQASFRPYLSRVQTQDLKDNEYSGYVQHAFPELDLNPAHDMVYLCGNPGMIDEAFNYLKEHGFSMQQIVREKYISR</sequence>
<dbReference type="InterPro" id="IPR039261">
    <property type="entry name" value="FNR_nucleotide-bd"/>
</dbReference>
<dbReference type="Pfam" id="PF00970">
    <property type="entry name" value="FAD_binding_6"/>
    <property type="match status" value="1"/>
</dbReference>
<dbReference type="SUPFAM" id="SSF52343">
    <property type="entry name" value="Ferredoxin reductase-like, C-terminal NADP-linked domain"/>
    <property type="match status" value="1"/>
</dbReference>
<dbReference type="InterPro" id="IPR001709">
    <property type="entry name" value="Flavoprot_Pyr_Nucl_cyt_Rdtase"/>
</dbReference>
<comment type="catalytic activity">
    <reaction evidence="5">
        <text>2 reduced [2Fe-2S]-[ferredoxin] + NADP(+) + H(+) = 2 oxidized [2Fe-2S]-[ferredoxin] + NADPH</text>
        <dbReference type="Rhea" id="RHEA:20125"/>
        <dbReference type="Rhea" id="RHEA-COMP:10000"/>
        <dbReference type="Rhea" id="RHEA-COMP:10001"/>
        <dbReference type="ChEBI" id="CHEBI:15378"/>
        <dbReference type="ChEBI" id="CHEBI:33737"/>
        <dbReference type="ChEBI" id="CHEBI:33738"/>
        <dbReference type="ChEBI" id="CHEBI:57783"/>
        <dbReference type="ChEBI" id="CHEBI:58349"/>
        <dbReference type="EC" id="1.18.1.2"/>
    </reaction>
</comment>
<protein>
    <recommendedName>
        <fullName evidence="2">ferredoxin--NADP(+) reductase</fullName>
        <ecNumber evidence="2">1.18.1.2</ecNumber>
    </recommendedName>
</protein>
<dbReference type="InterPro" id="IPR050415">
    <property type="entry name" value="MRET"/>
</dbReference>
<dbReference type="EC" id="1.18.1.2" evidence="2"/>
<proteinExistence type="inferred from homology"/>
<keyword evidence="3" id="KW-0547">Nucleotide-binding</keyword>
<dbReference type="Gene3D" id="2.40.30.10">
    <property type="entry name" value="Translation factors"/>
    <property type="match status" value="1"/>
</dbReference>